<name>A0A1V6YCT4_PENNA</name>
<comment type="caution">
    <text evidence="1">The sequence shown here is derived from an EMBL/GenBank/DDBJ whole genome shotgun (WGS) entry which is preliminary data.</text>
</comment>
<organism evidence="1 2">
    <name type="scientific">Penicillium nalgiovense</name>
    <dbReference type="NCBI Taxonomy" id="60175"/>
    <lineage>
        <taxon>Eukaryota</taxon>
        <taxon>Fungi</taxon>
        <taxon>Dikarya</taxon>
        <taxon>Ascomycota</taxon>
        <taxon>Pezizomycotina</taxon>
        <taxon>Eurotiomycetes</taxon>
        <taxon>Eurotiomycetidae</taxon>
        <taxon>Eurotiales</taxon>
        <taxon>Aspergillaceae</taxon>
        <taxon>Penicillium</taxon>
    </lineage>
</organism>
<sequence length="206" mass="24334">MAVYTNNHDAPSIDTLLALEERMVGLPICTFDIRNQEAFYCGPEQDFWRKLPHKRWADFTSLALLPSKDGTRSFLVKVRCFVAITIQNPPHYSCGFPFSTHSHYPWYLHHEQSVQSNEQLELLTQLRVGQSWRMDDRRSIIRQARRIQARARLIRDDYLANGRHPHAHVLWQLRRWLEALIYNIRVLRAEEEAARELEAEIWSNIG</sequence>
<keyword evidence="2" id="KW-1185">Reference proteome</keyword>
<evidence type="ECO:0000313" key="2">
    <source>
        <dbReference type="Proteomes" id="UP000191691"/>
    </source>
</evidence>
<gene>
    <name evidence="1" type="ORF">PENNAL_c0024G10707</name>
</gene>
<protein>
    <submittedName>
        <fullName evidence="1">Uncharacterized protein</fullName>
    </submittedName>
</protein>
<evidence type="ECO:0000313" key="1">
    <source>
        <dbReference type="EMBL" id="OQE85340.1"/>
    </source>
</evidence>
<reference evidence="2" key="1">
    <citation type="journal article" date="2017" name="Nat. Microbiol.">
        <title>Global analysis of biosynthetic gene clusters reveals vast potential of secondary metabolite production in Penicillium species.</title>
        <authorList>
            <person name="Nielsen J.C."/>
            <person name="Grijseels S."/>
            <person name="Prigent S."/>
            <person name="Ji B."/>
            <person name="Dainat J."/>
            <person name="Nielsen K.F."/>
            <person name="Frisvad J.C."/>
            <person name="Workman M."/>
            <person name="Nielsen J."/>
        </authorList>
    </citation>
    <scope>NUCLEOTIDE SEQUENCE [LARGE SCALE GENOMIC DNA]</scope>
    <source>
        <strain evidence="2">IBT 13039</strain>
    </source>
</reference>
<dbReference type="AlphaFoldDB" id="A0A1V6YCT4"/>
<dbReference type="Proteomes" id="UP000191691">
    <property type="component" value="Unassembled WGS sequence"/>
</dbReference>
<accession>A0A1V6YCT4</accession>
<dbReference type="EMBL" id="MOOB01000024">
    <property type="protein sequence ID" value="OQE85340.1"/>
    <property type="molecule type" value="Genomic_DNA"/>
</dbReference>
<proteinExistence type="predicted"/>